<feature type="signal peptide" evidence="1">
    <location>
        <begin position="1"/>
        <end position="21"/>
    </location>
</feature>
<dbReference type="Proteomes" id="UP000829517">
    <property type="component" value="Unassembled WGS sequence"/>
</dbReference>
<evidence type="ECO:0000313" key="2">
    <source>
        <dbReference type="EMBL" id="MCF8716335.1"/>
    </source>
</evidence>
<organism evidence="2 3">
    <name type="scientific">Joostella atrarenae</name>
    <dbReference type="NCBI Taxonomy" id="679257"/>
    <lineage>
        <taxon>Bacteria</taxon>
        <taxon>Pseudomonadati</taxon>
        <taxon>Bacteroidota</taxon>
        <taxon>Flavobacteriia</taxon>
        <taxon>Flavobacteriales</taxon>
        <taxon>Flavobacteriaceae</taxon>
        <taxon>Joostella</taxon>
    </lineage>
</organism>
<name>A0ABS9J7C8_9FLAO</name>
<comment type="caution">
    <text evidence="2">The sequence shown here is derived from an EMBL/GenBank/DDBJ whole genome shotgun (WGS) entry which is preliminary data.</text>
</comment>
<evidence type="ECO:0000313" key="3">
    <source>
        <dbReference type="Proteomes" id="UP000829517"/>
    </source>
</evidence>
<accession>A0ABS9J7C8</accession>
<keyword evidence="3" id="KW-1185">Reference proteome</keyword>
<reference evidence="2 3" key="1">
    <citation type="submission" date="2021-01" db="EMBL/GenBank/DDBJ databases">
        <title>Genome sequencing of Joostella atrarenae M1-2 (= KCTC 23194).</title>
        <authorList>
            <person name="Zakaria M.R."/>
            <person name="Lam M.Q."/>
            <person name="Chong C.S."/>
        </authorList>
    </citation>
    <scope>NUCLEOTIDE SEQUENCE [LARGE SCALE GENOMIC DNA]</scope>
    <source>
        <strain evidence="2 3">M1-2</strain>
    </source>
</reference>
<sequence length="386" mass="41391">MNIKIFFIALLLTLSLSNVQAQSQTGINTQSPDPSAVLDITSTDKGILIPRVDLTSTTMDLDGDTTQATGLLVFNVGTVLNEGFYYWTGSVWTALDSKEVIIPEIDELFCEQATLEPQTFEAGTSFTGILKIPYSGGNGGDYDQGSPISSTGNTGLTATLKSGTLEFGNGFLVYDVSGTPSDDSPTGADFDVSFGTTNVINCIATVGNIETASLEDIATLGPLLDTNDNGVNGFHRVITSPDGKFSVRVFVPDNINLANADLQIRSNDEARSIMWNAKIGYVNGFIGSGNNSLSFSIPDMWYGNSGNDGSSEPITSNNNTAWSDADVYFNSPEQRVYMWTTTDVSEKTMYRLIFMMGAPSPNIPANNTNAANTKAYLYIQQVISAD</sequence>
<feature type="chain" id="PRO_5046230655" evidence="1">
    <location>
        <begin position="22"/>
        <end position="386"/>
    </location>
</feature>
<dbReference type="RefSeq" id="WP_236960663.1">
    <property type="nucleotide sequence ID" value="NZ_JAETXX010000015.1"/>
</dbReference>
<dbReference type="EMBL" id="JAETXX010000015">
    <property type="protein sequence ID" value="MCF8716335.1"/>
    <property type="molecule type" value="Genomic_DNA"/>
</dbReference>
<proteinExistence type="predicted"/>
<evidence type="ECO:0000256" key="1">
    <source>
        <dbReference type="SAM" id="SignalP"/>
    </source>
</evidence>
<gene>
    <name evidence="2" type="ORF">JM658_16010</name>
</gene>
<protein>
    <submittedName>
        <fullName evidence="2">Uncharacterized protein</fullName>
    </submittedName>
</protein>
<keyword evidence="1" id="KW-0732">Signal</keyword>